<dbReference type="GO" id="GO:0003700">
    <property type="term" value="F:DNA-binding transcription factor activity"/>
    <property type="evidence" value="ECO:0007669"/>
    <property type="project" value="InterPro"/>
</dbReference>
<reference evidence="7" key="1">
    <citation type="submission" date="2017-06" db="EMBL/GenBank/DDBJ databases">
        <title>Herbaspirillum phytohormonus sp. nov., isolated from the root nodule of Robinia pseudoacacia in lead-zinc mine.</title>
        <authorList>
            <person name="Fan M."/>
            <person name="Lin Y."/>
        </authorList>
    </citation>
    <scope>NUCLEOTIDE SEQUENCE [LARGE SCALE GENOMIC DNA]</scope>
    <source>
        <strain evidence="7">SC-089</strain>
    </source>
</reference>
<dbReference type="InterPro" id="IPR036390">
    <property type="entry name" value="WH_DNA-bd_sf"/>
</dbReference>
<dbReference type="Pfam" id="PF03466">
    <property type="entry name" value="LysR_substrate"/>
    <property type="match status" value="1"/>
</dbReference>
<dbReference type="PANTHER" id="PTHR30419">
    <property type="entry name" value="HTH-TYPE TRANSCRIPTIONAL REGULATOR YBHD"/>
    <property type="match status" value="1"/>
</dbReference>
<dbReference type="InterPro" id="IPR000847">
    <property type="entry name" value="LysR_HTH_N"/>
</dbReference>
<evidence type="ECO:0000256" key="3">
    <source>
        <dbReference type="ARBA" id="ARBA00023125"/>
    </source>
</evidence>
<dbReference type="InterPro" id="IPR050950">
    <property type="entry name" value="HTH-type_LysR_regulators"/>
</dbReference>
<evidence type="ECO:0000313" key="7">
    <source>
        <dbReference type="Proteomes" id="UP000214603"/>
    </source>
</evidence>
<dbReference type="OrthoDB" id="8437302at2"/>
<name>A0A225LZC0_9BURK</name>
<sequence length="301" mass="33497">MNLSFKDLEYFLAVIDHRGVGRAAAALGVTQPTLSKAIRRVEEESGLVLFDRSTRRMALSATGQVFLEHARKLQADYADAMRHAAELGAGRTGLLRVGATGATMTQFVLPTLAQLLPRRPALRVHLSVELSDRLLTALAEGAIDLAVAPTYVNPDPALAQIPLRHDQLRIVAREQHPLRYRRRLGLADLCDQLWILPHHDSMARRKLDALFTHANLRPPQAALEVDFSSTAGLELVRDTDMLTIVSESYIRRSRFAGIAALSLGQKAELPLQLSLLTRHEAIWSPLMHEFRDALRTRAEHP</sequence>
<dbReference type="InterPro" id="IPR005119">
    <property type="entry name" value="LysR_subst-bd"/>
</dbReference>
<dbReference type="AlphaFoldDB" id="A0A225LZC0"/>
<evidence type="ECO:0000313" key="6">
    <source>
        <dbReference type="EMBL" id="OWT54495.1"/>
    </source>
</evidence>
<dbReference type="InterPro" id="IPR036388">
    <property type="entry name" value="WH-like_DNA-bd_sf"/>
</dbReference>
<gene>
    <name evidence="6" type="ORF">CEY11_22525</name>
</gene>
<keyword evidence="7" id="KW-1185">Reference proteome</keyword>
<keyword evidence="3" id="KW-0238">DNA-binding</keyword>
<dbReference type="Pfam" id="PF00126">
    <property type="entry name" value="HTH_1"/>
    <property type="match status" value="1"/>
</dbReference>
<dbReference type="FunFam" id="1.10.10.10:FF:000001">
    <property type="entry name" value="LysR family transcriptional regulator"/>
    <property type="match status" value="1"/>
</dbReference>
<dbReference type="PROSITE" id="PS50931">
    <property type="entry name" value="HTH_LYSR"/>
    <property type="match status" value="1"/>
</dbReference>
<dbReference type="EMBL" id="NJIH01000015">
    <property type="protein sequence ID" value="OWT54495.1"/>
    <property type="molecule type" value="Genomic_DNA"/>
</dbReference>
<dbReference type="Proteomes" id="UP000214603">
    <property type="component" value="Unassembled WGS sequence"/>
</dbReference>
<dbReference type="RefSeq" id="WP_088605672.1">
    <property type="nucleotide sequence ID" value="NZ_NJIH01000015.1"/>
</dbReference>
<feature type="domain" description="HTH lysR-type" evidence="5">
    <location>
        <begin position="1"/>
        <end position="60"/>
    </location>
</feature>
<proteinExistence type="inferred from homology"/>
<evidence type="ECO:0000256" key="4">
    <source>
        <dbReference type="ARBA" id="ARBA00023163"/>
    </source>
</evidence>
<organism evidence="6 7">
    <name type="scientific">Candidimonas nitroreducens</name>
    <dbReference type="NCBI Taxonomy" id="683354"/>
    <lineage>
        <taxon>Bacteria</taxon>
        <taxon>Pseudomonadati</taxon>
        <taxon>Pseudomonadota</taxon>
        <taxon>Betaproteobacteria</taxon>
        <taxon>Burkholderiales</taxon>
        <taxon>Alcaligenaceae</taxon>
        <taxon>Candidimonas</taxon>
    </lineage>
</organism>
<comment type="similarity">
    <text evidence="1">Belongs to the LysR transcriptional regulatory family.</text>
</comment>
<protein>
    <submittedName>
        <fullName evidence="6">LysR family transcriptional regulator</fullName>
    </submittedName>
</protein>
<evidence type="ECO:0000256" key="1">
    <source>
        <dbReference type="ARBA" id="ARBA00009437"/>
    </source>
</evidence>
<dbReference type="Gene3D" id="3.40.190.290">
    <property type="match status" value="1"/>
</dbReference>
<accession>A0A225LZC0</accession>
<dbReference type="Gene3D" id="1.10.10.10">
    <property type="entry name" value="Winged helix-like DNA-binding domain superfamily/Winged helix DNA-binding domain"/>
    <property type="match status" value="1"/>
</dbReference>
<dbReference type="GO" id="GO:0003677">
    <property type="term" value="F:DNA binding"/>
    <property type="evidence" value="ECO:0007669"/>
    <property type="project" value="UniProtKB-KW"/>
</dbReference>
<keyword evidence="2" id="KW-0805">Transcription regulation</keyword>
<evidence type="ECO:0000256" key="2">
    <source>
        <dbReference type="ARBA" id="ARBA00023015"/>
    </source>
</evidence>
<dbReference type="GO" id="GO:0005829">
    <property type="term" value="C:cytosol"/>
    <property type="evidence" value="ECO:0007669"/>
    <property type="project" value="TreeGrafter"/>
</dbReference>
<comment type="caution">
    <text evidence="6">The sequence shown here is derived from an EMBL/GenBank/DDBJ whole genome shotgun (WGS) entry which is preliminary data.</text>
</comment>
<keyword evidence="4" id="KW-0804">Transcription</keyword>
<dbReference type="SUPFAM" id="SSF46785">
    <property type="entry name" value="Winged helix' DNA-binding domain"/>
    <property type="match status" value="1"/>
</dbReference>
<dbReference type="SUPFAM" id="SSF53850">
    <property type="entry name" value="Periplasmic binding protein-like II"/>
    <property type="match status" value="1"/>
</dbReference>
<evidence type="ECO:0000259" key="5">
    <source>
        <dbReference type="PROSITE" id="PS50931"/>
    </source>
</evidence>
<dbReference type="PRINTS" id="PR00039">
    <property type="entry name" value="HTHLYSR"/>
</dbReference>